<evidence type="ECO:0008006" key="4">
    <source>
        <dbReference type="Google" id="ProtNLM"/>
    </source>
</evidence>
<feature type="compositionally biased region" description="Acidic residues" evidence="1">
    <location>
        <begin position="241"/>
        <end position="252"/>
    </location>
</feature>
<protein>
    <recommendedName>
        <fullName evidence="4">DUF935 domain-containing protein</fullName>
    </recommendedName>
</protein>
<reference evidence="2 3" key="1">
    <citation type="submission" date="2017-11" db="EMBL/GenBank/DDBJ databases">
        <title>Infants hospitalized years apart are colonized by the same room-sourced microbial strains.</title>
        <authorList>
            <person name="Brooks B."/>
            <person name="Olm M.R."/>
            <person name="Firek B.A."/>
            <person name="Baker R."/>
            <person name="Thomas B.C."/>
            <person name="Morowitz M.J."/>
            <person name="Banfield J.F."/>
        </authorList>
    </citation>
    <scope>NUCLEOTIDE SEQUENCE [LARGE SCALE GENOMIC DNA]</scope>
    <source>
        <strain evidence="2">S2_009_000_R2_76</strain>
    </source>
</reference>
<dbReference type="Pfam" id="PF06074">
    <property type="entry name" value="Portal_Mu"/>
    <property type="match status" value="1"/>
</dbReference>
<feature type="compositionally biased region" description="Basic residues" evidence="1">
    <location>
        <begin position="261"/>
        <end position="270"/>
    </location>
</feature>
<accession>A0A2W5EA55</accession>
<feature type="region of interest" description="Disordered" evidence="1">
    <location>
        <begin position="229"/>
        <end position="270"/>
    </location>
</feature>
<dbReference type="Proteomes" id="UP000249645">
    <property type="component" value="Unassembled WGS sequence"/>
</dbReference>
<evidence type="ECO:0000256" key="1">
    <source>
        <dbReference type="SAM" id="MobiDB-lite"/>
    </source>
</evidence>
<dbReference type="AlphaFoldDB" id="A0A2W5EA55"/>
<sequence>DNIEPKKVSIGVVKTLDRMYVGIENQRILIDGQAAGSFLDYGGIAWDLDLLEFVKDRDDLGLLLPCAYNIIWKYYSRSDWSRASEKFGMPLLSIEADTNNDHELDAIEDKAANFGTDGYIVTQKGDVAEIIERSGQRLHDIYLDNIKLCNEEVTIGVNGQTGTTDNKAWTGASQTQERKFEDITLDRLQSVADMMNAITIPYLRYKGFAIPEDYYFDYPALVREREKKINGESLHTSGGDLEGDNPTDDQPEAETPNPKKPFPRKKKPLK</sequence>
<gene>
    <name evidence="2" type="ORF">DI598_20945</name>
</gene>
<evidence type="ECO:0000313" key="2">
    <source>
        <dbReference type="EMBL" id="PZP38377.1"/>
    </source>
</evidence>
<evidence type="ECO:0000313" key="3">
    <source>
        <dbReference type="Proteomes" id="UP000249645"/>
    </source>
</evidence>
<comment type="caution">
    <text evidence="2">The sequence shown here is derived from an EMBL/GenBank/DDBJ whole genome shotgun (WGS) entry which is preliminary data.</text>
</comment>
<proteinExistence type="predicted"/>
<dbReference type="InterPro" id="IPR009279">
    <property type="entry name" value="Portal_Mu"/>
</dbReference>
<organism evidence="2 3">
    <name type="scientific">Pseudopedobacter saltans</name>
    <dbReference type="NCBI Taxonomy" id="151895"/>
    <lineage>
        <taxon>Bacteria</taxon>
        <taxon>Pseudomonadati</taxon>
        <taxon>Bacteroidota</taxon>
        <taxon>Sphingobacteriia</taxon>
        <taxon>Sphingobacteriales</taxon>
        <taxon>Sphingobacteriaceae</taxon>
        <taxon>Pseudopedobacter</taxon>
    </lineage>
</organism>
<feature type="non-terminal residue" evidence="2">
    <location>
        <position position="1"/>
    </location>
</feature>
<name>A0A2W5EA55_9SPHI</name>
<dbReference type="EMBL" id="QFOI01000777">
    <property type="protein sequence ID" value="PZP38377.1"/>
    <property type="molecule type" value="Genomic_DNA"/>
</dbReference>